<feature type="compositionally biased region" description="Basic residues" evidence="1">
    <location>
        <begin position="147"/>
        <end position="160"/>
    </location>
</feature>
<dbReference type="AlphaFoldDB" id="A0A0V7ZC91"/>
<evidence type="ECO:0000256" key="1">
    <source>
        <dbReference type="SAM" id="MobiDB-lite"/>
    </source>
</evidence>
<dbReference type="EMBL" id="LMTZ01000162">
    <property type="protein sequence ID" value="KST62137.1"/>
    <property type="molecule type" value="Genomic_DNA"/>
</dbReference>
<dbReference type="OrthoDB" id="516185at2"/>
<organism evidence="2 3">
    <name type="scientific">Mastigocoleus testarum BC008</name>
    <dbReference type="NCBI Taxonomy" id="371196"/>
    <lineage>
        <taxon>Bacteria</taxon>
        <taxon>Bacillati</taxon>
        <taxon>Cyanobacteriota</taxon>
        <taxon>Cyanophyceae</taxon>
        <taxon>Nostocales</taxon>
        <taxon>Hapalosiphonaceae</taxon>
        <taxon>Mastigocoleus</taxon>
    </lineage>
</organism>
<proteinExistence type="predicted"/>
<feature type="region of interest" description="Disordered" evidence="1">
    <location>
        <begin position="147"/>
        <end position="166"/>
    </location>
</feature>
<evidence type="ECO:0000313" key="3">
    <source>
        <dbReference type="Proteomes" id="UP000053372"/>
    </source>
</evidence>
<dbReference type="SUPFAM" id="SSF103473">
    <property type="entry name" value="MFS general substrate transporter"/>
    <property type="match status" value="1"/>
</dbReference>
<keyword evidence="3" id="KW-1185">Reference proteome</keyword>
<protein>
    <submittedName>
        <fullName evidence="2">Uncharacterized protein</fullName>
    </submittedName>
</protein>
<sequence length="166" mass="18458">MAADKNNSGKFPALSQNFISILIFALFLSLVFYNAFQNVGLSIFLGAIGGLILVSISTSNKNTTRTQYVASSDGIDAGLKFWLFFMLGFVIAGYGTPISIFLGGIAGFGSGLIYAWWGSREDTRNQLPEEEGESSDDDIVSHRAIKRKRRTTRRVRRRKGSQFWEK</sequence>
<dbReference type="RefSeq" id="WP_027844655.1">
    <property type="nucleotide sequence ID" value="NZ_LMTZ01000162.1"/>
</dbReference>
<name>A0A0V7ZC91_9CYAN</name>
<reference evidence="2 3" key="1">
    <citation type="journal article" date="2015" name="Genome Announc.">
        <title>Draft Genome of the Euendolithic (true boring) Cyanobacterium Mastigocoleus testarum strain BC008.</title>
        <authorList>
            <person name="Guida B.S."/>
            <person name="Garcia-Pichel F."/>
        </authorList>
    </citation>
    <scope>NUCLEOTIDE SEQUENCE [LARGE SCALE GENOMIC DNA]</scope>
    <source>
        <strain evidence="2 3">BC008</strain>
    </source>
</reference>
<accession>A0A0V7ZC91</accession>
<gene>
    <name evidence="2" type="ORF">BC008_37440</name>
</gene>
<dbReference type="Proteomes" id="UP000053372">
    <property type="component" value="Unassembled WGS sequence"/>
</dbReference>
<comment type="caution">
    <text evidence="2">The sequence shown here is derived from an EMBL/GenBank/DDBJ whole genome shotgun (WGS) entry which is preliminary data.</text>
</comment>
<dbReference type="InterPro" id="IPR036259">
    <property type="entry name" value="MFS_trans_sf"/>
</dbReference>
<evidence type="ECO:0000313" key="2">
    <source>
        <dbReference type="EMBL" id="KST62137.1"/>
    </source>
</evidence>